<name>A0AAU7NU14_9GAMM</name>
<sequence>MPKRFIKAILAGLLLLASPLPHAEQRILEVIPLQHRPAAELQPLISPLLEGSDRIIANGDSLIVRTTVDRLPTIQALIKKLDAALTNLIITVIQSQHKTARELNAEAAISIHMPLDQPHQSGGKMRGLAGSTEGFKNDKHTQVIRTLEGRPAHIETGNIQPLTDISIYDTGYGYPSVTSNTRLIEASSGFAVLPRLSGHYVTLEIWPWTDEMDRPGIIATQSAHTTLRVKLGKWVEIGSINQDSESQQRGFLSHRRTTEQQAVRILLKVEKTN</sequence>
<reference evidence="2 3" key="1">
    <citation type="journal article" date="2024" name="Microbiology">
        <title>Methylomarinum rosea sp. nov., a novel halophilic methanotrophic bacterium from the hypersaline Lake Elton.</title>
        <authorList>
            <person name="Suleimanov R.Z."/>
            <person name="Oshkin I.Y."/>
            <person name="Danilova O.V."/>
            <person name="Suzina N.E."/>
            <person name="Dedysh S.N."/>
        </authorList>
    </citation>
    <scope>NUCLEOTIDE SEQUENCE [LARGE SCALE GENOMIC DNA]</scope>
    <source>
        <strain evidence="2 3">Ch1-1</strain>
    </source>
</reference>
<evidence type="ECO:0000256" key="1">
    <source>
        <dbReference type="SAM" id="SignalP"/>
    </source>
</evidence>
<evidence type="ECO:0000313" key="3">
    <source>
        <dbReference type="Proteomes" id="UP001225378"/>
    </source>
</evidence>
<keyword evidence="3" id="KW-1185">Reference proteome</keyword>
<feature type="signal peptide" evidence="1">
    <location>
        <begin position="1"/>
        <end position="23"/>
    </location>
</feature>
<feature type="chain" id="PRO_5043851466" evidence="1">
    <location>
        <begin position="24"/>
        <end position="273"/>
    </location>
</feature>
<protein>
    <submittedName>
        <fullName evidence="2">Type II and III secretion system protein</fullName>
    </submittedName>
</protein>
<evidence type="ECO:0000313" key="2">
    <source>
        <dbReference type="EMBL" id="XBS20435.1"/>
    </source>
</evidence>
<dbReference type="Proteomes" id="UP001225378">
    <property type="component" value="Chromosome"/>
</dbReference>
<dbReference type="InterPro" id="IPR038591">
    <property type="entry name" value="NolW-like_sf"/>
</dbReference>
<organism evidence="2 3">
    <name type="scientific">Methylomarinum roseum</name>
    <dbReference type="NCBI Taxonomy" id="3067653"/>
    <lineage>
        <taxon>Bacteria</taxon>
        <taxon>Pseudomonadati</taxon>
        <taxon>Pseudomonadota</taxon>
        <taxon>Gammaproteobacteria</taxon>
        <taxon>Methylococcales</taxon>
        <taxon>Methylococcaceae</taxon>
        <taxon>Methylomarinum</taxon>
    </lineage>
</organism>
<gene>
    <name evidence="2" type="ORF">Q9L42_019125</name>
</gene>
<dbReference type="Gene3D" id="3.30.1370.120">
    <property type="match status" value="1"/>
</dbReference>
<keyword evidence="1" id="KW-0732">Signal</keyword>
<dbReference type="AlphaFoldDB" id="A0AAU7NU14"/>
<dbReference type="RefSeq" id="WP_305906788.1">
    <property type="nucleotide sequence ID" value="NZ_CP157743.1"/>
</dbReference>
<accession>A0AAU7NU14</accession>
<proteinExistence type="predicted"/>
<dbReference type="EMBL" id="CP157743">
    <property type="protein sequence ID" value="XBS20435.1"/>
    <property type="molecule type" value="Genomic_DNA"/>
</dbReference>
<dbReference type="KEGG" id="mech:Q9L42_019125"/>